<evidence type="ECO:0000313" key="2">
    <source>
        <dbReference type="Proteomes" id="UP001190700"/>
    </source>
</evidence>
<dbReference type="AlphaFoldDB" id="A0AAE0BRZ1"/>
<dbReference type="InterPro" id="IPR015424">
    <property type="entry name" value="PyrdxlP-dep_Trfase"/>
</dbReference>
<dbReference type="Proteomes" id="UP001190700">
    <property type="component" value="Unassembled WGS sequence"/>
</dbReference>
<evidence type="ECO:0000313" key="1">
    <source>
        <dbReference type="EMBL" id="KAK3241607.1"/>
    </source>
</evidence>
<proteinExistence type="predicted"/>
<organism evidence="1 2">
    <name type="scientific">Cymbomonas tetramitiformis</name>
    <dbReference type="NCBI Taxonomy" id="36881"/>
    <lineage>
        <taxon>Eukaryota</taxon>
        <taxon>Viridiplantae</taxon>
        <taxon>Chlorophyta</taxon>
        <taxon>Pyramimonadophyceae</taxon>
        <taxon>Pyramimonadales</taxon>
        <taxon>Pyramimonadaceae</taxon>
        <taxon>Cymbomonas</taxon>
    </lineage>
</organism>
<comment type="caution">
    <text evidence="1">The sequence shown here is derived from an EMBL/GenBank/DDBJ whole genome shotgun (WGS) entry which is preliminary data.</text>
</comment>
<keyword evidence="2" id="KW-1185">Reference proteome</keyword>
<name>A0AAE0BRZ1_9CHLO</name>
<accession>A0AAE0BRZ1</accession>
<protein>
    <submittedName>
        <fullName evidence="1">Uncharacterized protein</fullName>
    </submittedName>
</protein>
<sequence>MRSGLASSSATVTFETAVSNLFPDTHAPNVLEELLLSGGDDRTYLDPATGRNSYHVGPFVLPDALVRSSCTCNPLTPLASQVAQRWQRQVLEAEQSEFSAIMEVDVRGAIARHLQLPDGCGVITAPSGTDIELIPVMMAKSFYPQAERVRVMVAAMNEIGKGVALAAGGRHSSKAAPLADESILAGRSFHQLSNTEDVSSTIRCTELDARDSEGRYIDHSETIAKEMAEARAVGEPTVVHTVYGTKTNKREPFPEGTGCDEAKASTIVVVDACQGRYSRAEISALLDRGAVITITGSKAWSGPPFSGAVLLPPALMSRLRNVPEADLWIPDMLAHYFTQDDFPTSLPACRARLPRLQNRGLALRWLAAIGEFEAYLAAGGDSDDARAIVAQWSAEVSARIERDHPQISVFEVNDSIINITVASSEGAPMAVSALRKVYALLTEDVSAALSAAGVSLSAEQEDIAQRTCLIGQPVKICDEFGIIRLALGCPDIRMLMQDRNVALAVNTDEQILRKISLISKYAAELEV</sequence>
<reference evidence="1 2" key="1">
    <citation type="journal article" date="2015" name="Genome Biol. Evol.">
        <title>Comparative Genomics of a Bacterivorous Green Alga Reveals Evolutionary Causalities and Consequences of Phago-Mixotrophic Mode of Nutrition.</title>
        <authorList>
            <person name="Burns J.A."/>
            <person name="Paasch A."/>
            <person name="Narechania A."/>
            <person name="Kim E."/>
        </authorList>
    </citation>
    <scope>NUCLEOTIDE SEQUENCE [LARGE SCALE GENOMIC DNA]</scope>
    <source>
        <strain evidence="1 2">PLY_AMNH</strain>
    </source>
</reference>
<dbReference type="SUPFAM" id="SSF53383">
    <property type="entry name" value="PLP-dependent transferases"/>
    <property type="match status" value="1"/>
</dbReference>
<gene>
    <name evidence="1" type="ORF">CYMTET_48644</name>
</gene>
<dbReference type="EMBL" id="LGRX02033361">
    <property type="protein sequence ID" value="KAK3241607.1"/>
    <property type="molecule type" value="Genomic_DNA"/>
</dbReference>